<keyword evidence="4" id="KW-0227">DNA damage</keyword>
<keyword evidence="5 13" id="KW-0863">Zinc-finger</keyword>
<protein>
    <recommendedName>
        <fullName evidence="2">DNA-(apurinic or apyrimidinic site) lyase</fullName>
        <ecNumber evidence="2">4.2.99.18</ecNumber>
    </recommendedName>
</protein>
<evidence type="ECO:0000256" key="6">
    <source>
        <dbReference type="ARBA" id="ARBA00022801"/>
    </source>
</evidence>
<proteinExistence type="inferred from homology"/>
<dbReference type="Gene3D" id="1.10.8.50">
    <property type="match status" value="1"/>
</dbReference>
<sequence>MPEGDTVFRAAHRLDAALAGAEVTRFELRVPQVATVDLTGQRVHGVVPRGKHLLHRIGDTTVHSHLKMEGEWHVYRRGERWRAAGFKARAVIGGRAPDGQEWETVGFDLADIAVVPTREEDSLVGHLGPDPLAADWDPVEATRRVSADPREIHVALLDQRSIAGFGNEYANEILFVRGVHPFTPTSQVDVAAAIDLGTRMIRANRDRSGRTFTGDSRPGRSTWVYRREGRPCRRCGTLIEGGTLGADPTRERIVFWCPRCQPAPDVTAAVPIS</sequence>
<dbReference type="SUPFAM" id="SSF81624">
    <property type="entry name" value="N-terminal domain of MutM-like DNA repair proteins"/>
    <property type="match status" value="1"/>
</dbReference>
<keyword evidence="6" id="KW-0378">Hydrolase</keyword>
<evidence type="ECO:0000256" key="9">
    <source>
        <dbReference type="ARBA" id="ARBA00023204"/>
    </source>
</evidence>
<evidence type="ECO:0000256" key="4">
    <source>
        <dbReference type="ARBA" id="ARBA00022763"/>
    </source>
</evidence>
<dbReference type="PROSITE" id="PS51066">
    <property type="entry name" value="ZF_FPG_2"/>
    <property type="match status" value="1"/>
</dbReference>
<dbReference type="EMBL" id="LAVO01000001">
    <property type="protein sequence ID" value="KOS11999.1"/>
    <property type="molecule type" value="Genomic_DNA"/>
</dbReference>
<organism evidence="16 17">
    <name type="scientific">Microbacterium aurantiacum</name>
    <dbReference type="NCBI Taxonomy" id="162393"/>
    <lineage>
        <taxon>Bacteria</taxon>
        <taxon>Bacillati</taxon>
        <taxon>Actinomycetota</taxon>
        <taxon>Actinomycetes</taxon>
        <taxon>Micrococcales</taxon>
        <taxon>Microbacteriaceae</taxon>
        <taxon>Microbacterium</taxon>
    </lineage>
</organism>
<dbReference type="Gene3D" id="3.20.190.10">
    <property type="entry name" value="MutM-like, N-terminal"/>
    <property type="match status" value="1"/>
</dbReference>
<keyword evidence="8" id="KW-0238">DNA-binding</keyword>
<evidence type="ECO:0000313" key="17">
    <source>
        <dbReference type="Proteomes" id="UP000037737"/>
    </source>
</evidence>
<dbReference type="PANTHER" id="PTHR42697">
    <property type="entry name" value="ENDONUCLEASE 8"/>
    <property type="match status" value="1"/>
</dbReference>
<dbReference type="GO" id="GO:0140078">
    <property type="term" value="F:class I DNA-(apurinic or apyrimidinic site) endonuclease activity"/>
    <property type="evidence" value="ECO:0007669"/>
    <property type="project" value="UniProtKB-EC"/>
</dbReference>
<evidence type="ECO:0000256" key="7">
    <source>
        <dbReference type="ARBA" id="ARBA00022833"/>
    </source>
</evidence>
<dbReference type="GO" id="GO:0000703">
    <property type="term" value="F:oxidized pyrimidine nucleobase lesion DNA N-glycosylase activity"/>
    <property type="evidence" value="ECO:0007669"/>
    <property type="project" value="TreeGrafter"/>
</dbReference>
<dbReference type="SMART" id="SM01232">
    <property type="entry name" value="H2TH"/>
    <property type="match status" value="1"/>
</dbReference>
<gene>
    <name evidence="16" type="ORF">XI38_00755</name>
</gene>
<dbReference type="Pfam" id="PF01149">
    <property type="entry name" value="Fapy_DNA_glyco"/>
    <property type="match status" value="1"/>
</dbReference>
<feature type="domain" description="Formamidopyrimidine-DNA glycosylase catalytic" evidence="15">
    <location>
        <begin position="2"/>
        <end position="93"/>
    </location>
</feature>
<dbReference type="GO" id="GO:0003684">
    <property type="term" value="F:damaged DNA binding"/>
    <property type="evidence" value="ECO:0007669"/>
    <property type="project" value="InterPro"/>
</dbReference>
<dbReference type="SMART" id="SM00898">
    <property type="entry name" value="Fapy_DNA_glyco"/>
    <property type="match status" value="1"/>
</dbReference>
<evidence type="ECO:0000259" key="14">
    <source>
        <dbReference type="PROSITE" id="PS51066"/>
    </source>
</evidence>
<keyword evidence="12" id="KW-0326">Glycosidase</keyword>
<keyword evidence="7" id="KW-0862">Zinc</keyword>
<evidence type="ECO:0000256" key="3">
    <source>
        <dbReference type="ARBA" id="ARBA00022723"/>
    </source>
</evidence>
<comment type="caution">
    <text evidence="16">The sequence shown here is derived from an EMBL/GenBank/DDBJ whole genome shotgun (WGS) entry which is preliminary data.</text>
</comment>
<dbReference type="InterPro" id="IPR015886">
    <property type="entry name" value="H2TH_FPG"/>
</dbReference>
<evidence type="ECO:0000256" key="13">
    <source>
        <dbReference type="PROSITE-ProRule" id="PRU00391"/>
    </source>
</evidence>
<keyword evidence="3" id="KW-0479">Metal-binding</keyword>
<evidence type="ECO:0000256" key="8">
    <source>
        <dbReference type="ARBA" id="ARBA00023125"/>
    </source>
</evidence>
<evidence type="ECO:0000256" key="2">
    <source>
        <dbReference type="ARBA" id="ARBA00012720"/>
    </source>
</evidence>
<dbReference type="PANTHER" id="PTHR42697:SF1">
    <property type="entry name" value="ENDONUCLEASE 8"/>
    <property type="match status" value="1"/>
</dbReference>
<keyword evidence="9" id="KW-0234">DNA repair</keyword>
<evidence type="ECO:0000256" key="5">
    <source>
        <dbReference type="ARBA" id="ARBA00022771"/>
    </source>
</evidence>
<dbReference type="SUPFAM" id="SSF46946">
    <property type="entry name" value="S13-like H2TH domain"/>
    <property type="match status" value="1"/>
</dbReference>
<accession>A0A0M9VM98</accession>
<dbReference type="Proteomes" id="UP000037737">
    <property type="component" value="Unassembled WGS sequence"/>
</dbReference>
<evidence type="ECO:0000259" key="15">
    <source>
        <dbReference type="PROSITE" id="PS51068"/>
    </source>
</evidence>
<dbReference type="InterPro" id="IPR012319">
    <property type="entry name" value="FPG_cat"/>
</dbReference>
<dbReference type="InterPro" id="IPR035937">
    <property type="entry name" value="FPG_N"/>
</dbReference>
<comment type="similarity">
    <text evidence="1">Belongs to the FPG family.</text>
</comment>
<dbReference type="PATRIC" id="fig|84292.3.peg.161"/>
<dbReference type="InterPro" id="IPR000214">
    <property type="entry name" value="Znf_DNA_glyclase/AP_lyase"/>
</dbReference>
<dbReference type="GO" id="GO:0008270">
    <property type="term" value="F:zinc ion binding"/>
    <property type="evidence" value="ECO:0007669"/>
    <property type="project" value="UniProtKB-KW"/>
</dbReference>
<evidence type="ECO:0000313" key="16">
    <source>
        <dbReference type="EMBL" id="KOS11999.1"/>
    </source>
</evidence>
<dbReference type="InterPro" id="IPR010979">
    <property type="entry name" value="Ribosomal_uS13-like_H2TH"/>
</dbReference>
<keyword evidence="10" id="KW-0456">Lyase</keyword>
<reference evidence="16" key="1">
    <citation type="submission" date="2015-04" db="EMBL/GenBank/DDBJ databases">
        <title>Complete genome sequence of Microbacterium chocolatum SIT 101, a bacterium enantioselectively hydrolyzing mesomeric diesters.</title>
        <authorList>
            <person name="Li X."/>
            <person name="Xu Y."/>
        </authorList>
    </citation>
    <scope>NUCLEOTIDE SEQUENCE [LARGE SCALE GENOMIC DNA]</scope>
    <source>
        <strain evidence="16">SIT 101</strain>
    </source>
</reference>
<dbReference type="Pfam" id="PF06831">
    <property type="entry name" value="H2TH"/>
    <property type="match status" value="1"/>
</dbReference>
<dbReference type="SUPFAM" id="SSF57716">
    <property type="entry name" value="Glucocorticoid receptor-like (DNA-binding domain)"/>
    <property type="match status" value="1"/>
</dbReference>
<evidence type="ECO:0000256" key="1">
    <source>
        <dbReference type="ARBA" id="ARBA00009409"/>
    </source>
</evidence>
<feature type="domain" description="FPG-type" evidence="14">
    <location>
        <begin position="223"/>
        <end position="262"/>
    </location>
</feature>
<evidence type="ECO:0000256" key="11">
    <source>
        <dbReference type="ARBA" id="ARBA00023268"/>
    </source>
</evidence>
<keyword evidence="11" id="KW-0511">Multifunctional enzyme</keyword>
<evidence type="ECO:0000256" key="10">
    <source>
        <dbReference type="ARBA" id="ARBA00023239"/>
    </source>
</evidence>
<dbReference type="CDD" id="cd08971">
    <property type="entry name" value="AcNei2_N"/>
    <property type="match status" value="1"/>
</dbReference>
<name>A0A0M9VM98_9MICO</name>
<dbReference type="InterPro" id="IPR044090">
    <property type="entry name" value="Nei2_N"/>
</dbReference>
<dbReference type="GO" id="GO:0006284">
    <property type="term" value="P:base-excision repair"/>
    <property type="evidence" value="ECO:0007669"/>
    <property type="project" value="InterPro"/>
</dbReference>
<dbReference type="AlphaFoldDB" id="A0A0M9VM98"/>
<evidence type="ECO:0000256" key="12">
    <source>
        <dbReference type="ARBA" id="ARBA00023295"/>
    </source>
</evidence>
<dbReference type="PROSITE" id="PS51068">
    <property type="entry name" value="FPG_CAT"/>
    <property type="match status" value="1"/>
</dbReference>
<keyword evidence="17" id="KW-1185">Reference proteome</keyword>
<dbReference type="EC" id="4.2.99.18" evidence="2"/>